<dbReference type="SUPFAM" id="SSF47655">
    <property type="entry name" value="STAT"/>
    <property type="match status" value="1"/>
</dbReference>
<dbReference type="GO" id="GO:0005634">
    <property type="term" value="C:nucleus"/>
    <property type="evidence" value="ECO:0007669"/>
    <property type="project" value="UniProtKB-SubCell"/>
</dbReference>
<dbReference type="InterPro" id="IPR035857">
    <property type="entry name" value="STAT6_SH2"/>
</dbReference>
<dbReference type="SUPFAM" id="SSF48092">
    <property type="entry name" value="Transcription factor STAT-4 N-domain"/>
    <property type="match status" value="1"/>
</dbReference>
<evidence type="ECO:0000256" key="3">
    <source>
        <dbReference type="ARBA" id="ARBA00005586"/>
    </source>
</evidence>
<dbReference type="Pfam" id="PF14596">
    <property type="entry name" value="STAT6_C"/>
    <property type="match status" value="1"/>
</dbReference>
<keyword evidence="11 13" id="KW-0539">Nucleus</keyword>
<dbReference type="Gene3D" id="3.30.505.10">
    <property type="entry name" value="SH2 domain"/>
    <property type="match status" value="1"/>
</dbReference>
<dbReference type="FunFam" id="1.10.238.10:FF:000029">
    <property type="entry name" value="Signal transducer and transcription activator 6"/>
    <property type="match status" value="1"/>
</dbReference>
<dbReference type="CDD" id="cd16856">
    <property type="entry name" value="STAT6_CCD"/>
    <property type="match status" value="1"/>
</dbReference>
<dbReference type="AlphaFoldDB" id="A0A8B8YGY4"/>
<dbReference type="Gene3D" id="1.20.1050.20">
    <property type="entry name" value="STAT transcription factor, all-alpha domain"/>
    <property type="match status" value="1"/>
</dbReference>
<dbReference type="InterPro" id="IPR048988">
    <property type="entry name" value="STAT_linker"/>
</dbReference>
<evidence type="ECO:0000256" key="14">
    <source>
        <dbReference type="SAM" id="MobiDB-lite"/>
    </source>
</evidence>
<evidence type="ECO:0000256" key="5">
    <source>
        <dbReference type="ARBA" id="ARBA00022553"/>
    </source>
</evidence>
<dbReference type="InterPro" id="IPR015988">
    <property type="entry name" value="STAT_TF_CC"/>
</dbReference>
<keyword evidence="16" id="KW-1185">Reference proteome</keyword>
<dbReference type="InterPro" id="IPR000980">
    <property type="entry name" value="SH2"/>
</dbReference>
<dbReference type="SUPFAM" id="SSF49417">
    <property type="entry name" value="p53-like transcription factors"/>
    <property type="match status" value="1"/>
</dbReference>
<evidence type="ECO:0000313" key="17">
    <source>
        <dbReference type="RefSeq" id="XP_036721663.1"/>
    </source>
</evidence>
<dbReference type="Pfam" id="PF00017">
    <property type="entry name" value="SH2"/>
    <property type="match status" value="1"/>
</dbReference>
<comment type="similarity">
    <text evidence="3 13">Belongs to the transcription factor STAT family.</text>
</comment>
<dbReference type="Pfam" id="PF21354">
    <property type="entry name" value="STAT_linker"/>
    <property type="match status" value="1"/>
</dbReference>
<keyword evidence="6 12" id="KW-0727">SH2 domain</keyword>
<dbReference type="Gene3D" id="2.60.40.630">
    <property type="entry name" value="STAT transcription factor, DNA-binding domain"/>
    <property type="match status" value="1"/>
</dbReference>
<evidence type="ECO:0000256" key="12">
    <source>
        <dbReference type="PROSITE-ProRule" id="PRU00191"/>
    </source>
</evidence>
<evidence type="ECO:0000256" key="10">
    <source>
        <dbReference type="ARBA" id="ARBA00023163"/>
    </source>
</evidence>
<evidence type="ECO:0000256" key="2">
    <source>
        <dbReference type="ARBA" id="ARBA00004496"/>
    </source>
</evidence>
<dbReference type="InterPro" id="IPR013800">
    <property type="entry name" value="STAT_TF_alpha"/>
</dbReference>
<evidence type="ECO:0000256" key="4">
    <source>
        <dbReference type="ARBA" id="ARBA00022490"/>
    </source>
</evidence>
<evidence type="ECO:0000256" key="1">
    <source>
        <dbReference type="ARBA" id="ARBA00004123"/>
    </source>
</evidence>
<dbReference type="SMART" id="SM00964">
    <property type="entry name" value="STAT_int"/>
    <property type="match status" value="1"/>
</dbReference>
<sequence length="886" mass="98792">MSLWGLVSKMPPEKLQRLYVDFPQHLRHLLGDWLENQPWEFLVGSDAFCCNMASALLSATVQRLQASAGEQGEGSTILQHISTLESIYQRDPLKLVATFRHILQGEKKAIMEQFRHLPMPFHWKQEELKFNTVLRRLQHRVGESCLLRKALQPGAEGGQVSLHSLIETPANGTGPSEALATFLQETVGELEAAQALVLKRIQIWKRQQQLAGNGAPFEESLAPLQERCESLVDIYSQLQQEVGAAGGELEPKTQAALISRLDEVLRTLITSSFLVEKQPPQVLKTQTKFQAGVRFLLGLRFLAAPAKPLMVRADMVTEKQARELSMPQGPGAGATQVGRWRLGASSPGHSLLDSSSCHSWPSWDEPLSDLPGRESTGEIINNTVSLENSIPGNCCSALFKNLLLKKIKRCERKGTESVTEEKCAVLFSTSFTLSPNKLPIQLQALSLPLVVIVHGNQDNNAKATILWDNAFSEMDRVPFVVAERVPWEKMCETLNLKFMAEVGTNRGLLPEHFLFLAQKIFTDNSLSMEAFQHRSVSWSQFNKEILLGRGFTFWQWFDGVLDLTKRCLRSYWSDRLIIGFISKQYVTSLLLNEPDGTFLLRFSDSEIGGITIAHVIRGQDGSPQIENIQPFSAKDLSIRSLGDRIRDLAQLRNLYPKKPKDEAFRSHYKPEQMGKDGRGYVPATIKMTVERDQPLTTPEPQMPTMMPSYDLGMVPDCSMNMQLGPDMVPQVFPPRSHSIPSYPALPREESVNVLPAFQEPHLQMPPSLSQMSLPFDQPHPQGLLPCQPQEHAVSSPEPLLCSDVTMAEESCLRQSVGGFPQGTWVREDMLPPLLPPTEQDLTKLLLEGQGGSEGGSLGAQPLLQPSRYGQSGISMSHLDLRANPTW</sequence>
<dbReference type="InterPro" id="IPR008967">
    <property type="entry name" value="p53-like_TF_DNA-bd_sf"/>
</dbReference>
<dbReference type="CDD" id="cd10377">
    <property type="entry name" value="SH2_STAT6"/>
    <property type="match status" value="1"/>
</dbReference>
<dbReference type="Pfam" id="PF01017">
    <property type="entry name" value="STAT_alpha"/>
    <property type="match status" value="1"/>
</dbReference>
<keyword evidence="8 13" id="KW-0238">DNA-binding</keyword>
<evidence type="ECO:0000259" key="15">
    <source>
        <dbReference type="PROSITE" id="PS50001"/>
    </source>
</evidence>
<feature type="region of interest" description="Disordered" evidence="14">
    <location>
        <begin position="847"/>
        <end position="870"/>
    </location>
</feature>
<dbReference type="FunFam" id="3.30.505.10:FF:000048">
    <property type="entry name" value="Signal transducer and transcription activator 6"/>
    <property type="match status" value="1"/>
</dbReference>
<dbReference type="InterPro" id="IPR001217">
    <property type="entry name" value="STAT"/>
</dbReference>
<keyword evidence="7 13" id="KW-0805">Transcription regulation</keyword>
<accession>A0A8B8YGY4</accession>
<feature type="compositionally biased region" description="Gly residues" evidence="14">
    <location>
        <begin position="848"/>
        <end position="857"/>
    </location>
</feature>
<dbReference type="InterPro" id="IPR013799">
    <property type="entry name" value="STAT_TF_prot_interaction"/>
</dbReference>
<dbReference type="InterPro" id="IPR012345">
    <property type="entry name" value="STAT_TF_DNA-bd_N"/>
</dbReference>
<keyword evidence="9 13" id="KW-0010">Activator</keyword>
<dbReference type="GO" id="GO:0007166">
    <property type="term" value="P:cell surface receptor signaling pathway"/>
    <property type="evidence" value="ECO:0007669"/>
    <property type="project" value="UniProtKB-ARBA"/>
</dbReference>
<evidence type="ECO:0000313" key="16">
    <source>
        <dbReference type="Proteomes" id="UP000694857"/>
    </source>
</evidence>
<dbReference type="InterPro" id="IPR028187">
    <property type="entry name" value="STAT6_C"/>
</dbReference>
<dbReference type="InterPro" id="IPR036860">
    <property type="entry name" value="SH2_dom_sf"/>
</dbReference>
<dbReference type="CTD" id="6778"/>
<dbReference type="Gene3D" id="1.10.238.10">
    <property type="entry name" value="EF-hand"/>
    <property type="match status" value="1"/>
</dbReference>
<protein>
    <recommendedName>
        <fullName evidence="13">Signal transducer and activator of transcription</fullName>
    </recommendedName>
</protein>
<evidence type="ECO:0000256" key="13">
    <source>
        <dbReference type="RuleBase" id="RU046415"/>
    </source>
</evidence>
<evidence type="ECO:0000256" key="11">
    <source>
        <dbReference type="ARBA" id="ARBA00023242"/>
    </source>
</evidence>
<keyword evidence="5 13" id="KW-0597">Phosphoprotein</keyword>
<dbReference type="FunFam" id="1.20.1050.20:FF:000004">
    <property type="entry name" value="Signal transducer and transcription activator 6"/>
    <property type="match status" value="1"/>
</dbReference>
<evidence type="ECO:0000256" key="6">
    <source>
        <dbReference type="ARBA" id="ARBA00022999"/>
    </source>
</evidence>
<dbReference type="InterPro" id="IPR013801">
    <property type="entry name" value="STAT_TF_DNA-bd"/>
</dbReference>
<dbReference type="SMART" id="SM00252">
    <property type="entry name" value="SH2"/>
    <property type="match status" value="1"/>
</dbReference>
<proteinExistence type="inferred from homology"/>
<keyword evidence="10 13" id="KW-0804">Transcription</keyword>
<comment type="subcellular location">
    <subcellularLocation>
        <location evidence="2 13">Cytoplasm</location>
    </subcellularLocation>
    <subcellularLocation>
        <location evidence="1 13">Nucleus</location>
    </subcellularLocation>
</comment>
<dbReference type="GeneID" id="118901927"/>
<dbReference type="Pfam" id="PF02865">
    <property type="entry name" value="STAT_int"/>
    <property type="match status" value="1"/>
</dbReference>
<gene>
    <name evidence="17" type="primary">STAT6</name>
</gene>
<feature type="domain" description="SH2" evidence="15">
    <location>
        <begin position="556"/>
        <end position="671"/>
    </location>
</feature>
<dbReference type="GO" id="GO:0003700">
    <property type="term" value="F:DNA-binding transcription factor activity"/>
    <property type="evidence" value="ECO:0007669"/>
    <property type="project" value="InterPro"/>
</dbReference>
<evidence type="ECO:0000256" key="7">
    <source>
        <dbReference type="ARBA" id="ARBA00023015"/>
    </source>
</evidence>
<dbReference type="OrthoDB" id="19300at2759"/>
<evidence type="ECO:0000256" key="8">
    <source>
        <dbReference type="ARBA" id="ARBA00023125"/>
    </source>
</evidence>
<dbReference type="InterPro" id="IPR036535">
    <property type="entry name" value="STAT_N_sf"/>
</dbReference>
<dbReference type="PANTHER" id="PTHR11801">
    <property type="entry name" value="SIGNAL TRANSDUCER AND ACTIVATOR OF TRANSCRIPTION"/>
    <property type="match status" value="1"/>
</dbReference>
<dbReference type="Proteomes" id="UP000694857">
    <property type="component" value="Chromosome 10"/>
</dbReference>
<organism evidence="16 17">
    <name type="scientific">Balaenoptera musculus</name>
    <name type="common">Blue whale</name>
    <dbReference type="NCBI Taxonomy" id="9771"/>
    <lineage>
        <taxon>Eukaryota</taxon>
        <taxon>Metazoa</taxon>
        <taxon>Chordata</taxon>
        <taxon>Craniata</taxon>
        <taxon>Vertebrata</taxon>
        <taxon>Euteleostomi</taxon>
        <taxon>Mammalia</taxon>
        <taxon>Eutheria</taxon>
        <taxon>Laurasiatheria</taxon>
        <taxon>Artiodactyla</taxon>
        <taxon>Whippomorpha</taxon>
        <taxon>Cetacea</taxon>
        <taxon>Mysticeti</taxon>
        <taxon>Balaenopteridae</taxon>
        <taxon>Balaenoptera</taxon>
    </lineage>
</organism>
<name>A0A8B8YGY4_BALMU</name>
<dbReference type="GO" id="GO:0003677">
    <property type="term" value="F:DNA binding"/>
    <property type="evidence" value="ECO:0007669"/>
    <property type="project" value="UniProtKB-KW"/>
</dbReference>
<keyword evidence="4 13" id="KW-0963">Cytoplasm</keyword>
<evidence type="ECO:0000256" key="9">
    <source>
        <dbReference type="ARBA" id="ARBA00023159"/>
    </source>
</evidence>
<reference evidence="17" key="1">
    <citation type="submission" date="2025-08" db="UniProtKB">
        <authorList>
            <consortium name="RefSeq"/>
        </authorList>
    </citation>
    <scope>IDENTIFICATION</scope>
    <source>
        <tissue evidence="17">Epidermis and Blubber</tissue>
    </source>
</reference>
<dbReference type="SUPFAM" id="SSF55550">
    <property type="entry name" value="SH2 domain"/>
    <property type="match status" value="1"/>
</dbReference>
<dbReference type="KEGG" id="bmus:118901927"/>
<dbReference type="RefSeq" id="XP_036721663.1">
    <property type="nucleotide sequence ID" value="XM_036865768.1"/>
</dbReference>
<dbReference type="GO" id="GO:0005737">
    <property type="term" value="C:cytoplasm"/>
    <property type="evidence" value="ECO:0007669"/>
    <property type="project" value="UniProtKB-SubCell"/>
</dbReference>
<dbReference type="Pfam" id="PF02864">
    <property type="entry name" value="STAT_bind"/>
    <property type="match status" value="2"/>
</dbReference>
<dbReference type="PROSITE" id="PS50001">
    <property type="entry name" value="SH2"/>
    <property type="match status" value="1"/>
</dbReference>